<dbReference type="InterPro" id="IPR003594">
    <property type="entry name" value="HATPase_dom"/>
</dbReference>
<dbReference type="InterPro" id="IPR036097">
    <property type="entry name" value="HisK_dim/P_sf"/>
</dbReference>
<sequence length="203" mass="22980">MARIDAANIREKQFMADAAHELRTPIAAVIAQLHILSLVDEKQEREEIIEDMKQSLDRAAALSHQLIDLARLECDDFPIKIESFDVYNIIGNAIAQRVPYALTKNIELSLNEGMSLKIETDKQALLSIFNNLLDNAIKYCPNNSQVEVTIEHKDTHHLNIILRDNGPGIAPEYISSLFSPFLSCSGITRDGQWFRLIYCTKSR</sequence>
<dbReference type="GO" id="GO:0000155">
    <property type="term" value="F:phosphorelay sensor kinase activity"/>
    <property type="evidence" value="ECO:0007669"/>
    <property type="project" value="InterPro"/>
</dbReference>
<dbReference type="InterPro" id="IPR036890">
    <property type="entry name" value="HATPase_C_sf"/>
</dbReference>
<evidence type="ECO:0000259" key="4">
    <source>
        <dbReference type="PROSITE" id="PS50109"/>
    </source>
</evidence>
<keyword evidence="5" id="KW-0808">Transferase</keyword>
<evidence type="ECO:0000256" key="1">
    <source>
        <dbReference type="ARBA" id="ARBA00000085"/>
    </source>
</evidence>
<dbReference type="InterPro" id="IPR003661">
    <property type="entry name" value="HisK_dim/P_dom"/>
</dbReference>
<dbReference type="SUPFAM" id="SSF47384">
    <property type="entry name" value="Homodimeric domain of signal transducing histidine kinase"/>
    <property type="match status" value="1"/>
</dbReference>
<comment type="catalytic activity">
    <reaction evidence="1">
        <text>ATP + protein L-histidine = ADP + protein N-phospho-L-histidine.</text>
        <dbReference type="EC" id="2.7.13.3"/>
    </reaction>
</comment>
<dbReference type="SUPFAM" id="SSF55874">
    <property type="entry name" value="ATPase domain of HSP90 chaperone/DNA topoisomerase II/histidine kinase"/>
    <property type="match status" value="1"/>
</dbReference>
<dbReference type="PANTHER" id="PTHR43547">
    <property type="entry name" value="TWO-COMPONENT HISTIDINE KINASE"/>
    <property type="match status" value="1"/>
</dbReference>
<evidence type="ECO:0000256" key="2">
    <source>
        <dbReference type="ARBA" id="ARBA00012438"/>
    </source>
</evidence>
<dbReference type="AlphaFoldDB" id="A0A2X2BGB7"/>
<protein>
    <recommendedName>
        <fullName evidence="2">histidine kinase</fullName>
        <ecNumber evidence="2">2.7.13.3</ecNumber>
    </recommendedName>
</protein>
<proteinExistence type="predicted"/>
<evidence type="ECO:0000313" key="6">
    <source>
        <dbReference type="Proteomes" id="UP000251485"/>
    </source>
</evidence>
<accession>A0A2X2BGB7</accession>
<dbReference type="Gene3D" id="1.10.287.130">
    <property type="match status" value="1"/>
</dbReference>
<dbReference type="EC" id="2.7.13.3" evidence="2"/>
<organism evidence="5 6">
    <name type="scientific">Proteus mirabilis</name>
    <dbReference type="NCBI Taxonomy" id="584"/>
    <lineage>
        <taxon>Bacteria</taxon>
        <taxon>Pseudomonadati</taxon>
        <taxon>Pseudomonadota</taxon>
        <taxon>Gammaproteobacteria</taxon>
        <taxon>Enterobacterales</taxon>
        <taxon>Morganellaceae</taxon>
        <taxon>Proteus</taxon>
    </lineage>
</organism>
<dbReference type="CDD" id="cd00075">
    <property type="entry name" value="HATPase"/>
    <property type="match status" value="1"/>
</dbReference>
<dbReference type="SMART" id="SM00387">
    <property type="entry name" value="HATPase_c"/>
    <property type="match status" value="1"/>
</dbReference>
<evidence type="ECO:0000313" key="5">
    <source>
        <dbReference type="EMBL" id="SPY94967.1"/>
    </source>
</evidence>
<dbReference type="Proteomes" id="UP000251485">
    <property type="component" value="Unassembled WGS sequence"/>
</dbReference>
<dbReference type="Pfam" id="PF00512">
    <property type="entry name" value="HisKA"/>
    <property type="match status" value="1"/>
</dbReference>
<dbReference type="EMBL" id="UAUE01000007">
    <property type="protein sequence ID" value="SPY94967.1"/>
    <property type="molecule type" value="Genomic_DNA"/>
</dbReference>
<dbReference type="Pfam" id="PF02518">
    <property type="entry name" value="HATPase_c"/>
    <property type="match status" value="1"/>
</dbReference>
<keyword evidence="5" id="KW-0418">Kinase</keyword>
<feature type="domain" description="Histidine kinase" evidence="4">
    <location>
        <begin position="17"/>
        <end position="187"/>
    </location>
</feature>
<dbReference type="Gene3D" id="3.30.565.10">
    <property type="entry name" value="Histidine kinase-like ATPase, C-terminal domain"/>
    <property type="match status" value="1"/>
</dbReference>
<gene>
    <name evidence="5" type="primary">rssA_1</name>
    <name evidence="5" type="ORF">NCTC10975_01326</name>
</gene>
<dbReference type="SMART" id="SM00388">
    <property type="entry name" value="HisKA"/>
    <property type="match status" value="1"/>
</dbReference>
<dbReference type="PANTHER" id="PTHR43547:SF2">
    <property type="entry name" value="HYBRID SIGNAL TRANSDUCTION HISTIDINE KINASE C"/>
    <property type="match status" value="1"/>
</dbReference>
<dbReference type="InterPro" id="IPR005467">
    <property type="entry name" value="His_kinase_dom"/>
</dbReference>
<evidence type="ECO:0000256" key="3">
    <source>
        <dbReference type="ARBA" id="ARBA00022553"/>
    </source>
</evidence>
<reference evidence="5 6" key="1">
    <citation type="submission" date="2018-06" db="EMBL/GenBank/DDBJ databases">
        <authorList>
            <consortium name="Pathogen Informatics"/>
            <person name="Doyle S."/>
        </authorList>
    </citation>
    <scope>NUCLEOTIDE SEQUENCE [LARGE SCALE GENOMIC DNA]</scope>
    <source>
        <strain evidence="5 6">NCTC10975</strain>
    </source>
</reference>
<dbReference type="CDD" id="cd00082">
    <property type="entry name" value="HisKA"/>
    <property type="match status" value="1"/>
</dbReference>
<name>A0A2X2BGB7_PROMI</name>
<dbReference type="PROSITE" id="PS50109">
    <property type="entry name" value="HIS_KIN"/>
    <property type="match status" value="1"/>
</dbReference>
<keyword evidence="3" id="KW-0597">Phosphoprotein</keyword>